<evidence type="ECO:0000313" key="3">
    <source>
        <dbReference type="EMBL" id="KKN30460.1"/>
    </source>
</evidence>
<evidence type="ECO:0000259" key="2">
    <source>
        <dbReference type="Pfam" id="PF03330"/>
    </source>
</evidence>
<dbReference type="PANTHER" id="PTHR34183">
    <property type="entry name" value="ENDOLYTIC PEPTIDOGLYCAN TRANSGLYCOSYLASE RLPA"/>
    <property type="match status" value="1"/>
</dbReference>
<dbReference type="Gene3D" id="2.40.40.10">
    <property type="entry name" value="RlpA-like domain"/>
    <property type="match status" value="1"/>
</dbReference>
<dbReference type="InterPro" id="IPR036908">
    <property type="entry name" value="RlpA-like_sf"/>
</dbReference>
<sequence>MLEKGKKLLAKLMIIGAISGQFLSVSSLATSVAQSPTVKSTKVNKQANNKRKKRSKKQIKALLKRKMAVYATKANAHKNAVNRRKRRAQAYKVRFSKAKTKKGKHKLLKARNRMIKMIRLHTRKMRHFRAKANNLKKRLGLVKKPKTVMLGRASWYSLPGRRTANGEIFKPGAMTAAMRGFRGRRVKVVNMSNKKSVMVRINDHGPARYTGRVIDLSVGSFAKIASTRQGVIPRVKVYVY</sequence>
<comment type="caution">
    <text evidence="3">The sequence shown here is derived from an EMBL/GenBank/DDBJ whole genome shotgun (WGS) entry which is preliminary data.</text>
</comment>
<gene>
    <name evidence="3" type="ORF">LCGC14_0833870</name>
</gene>
<dbReference type="EMBL" id="LAZR01002404">
    <property type="protein sequence ID" value="KKN30460.1"/>
    <property type="molecule type" value="Genomic_DNA"/>
</dbReference>
<reference evidence="3" key="1">
    <citation type="journal article" date="2015" name="Nature">
        <title>Complex archaea that bridge the gap between prokaryotes and eukaryotes.</title>
        <authorList>
            <person name="Spang A."/>
            <person name="Saw J.H."/>
            <person name="Jorgensen S.L."/>
            <person name="Zaremba-Niedzwiedzka K."/>
            <person name="Martijn J."/>
            <person name="Lind A.E."/>
            <person name="van Eijk R."/>
            <person name="Schleper C."/>
            <person name="Guy L."/>
            <person name="Ettema T.J."/>
        </authorList>
    </citation>
    <scope>NUCLEOTIDE SEQUENCE</scope>
</reference>
<protein>
    <recommendedName>
        <fullName evidence="2">RlpA-like protein double-psi beta-barrel domain-containing protein</fullName>
    </recommendedName>
</protein>
<organism evidence="3">
    <name type="scientific">marine sediment metagenome</name>
    <dbReference type="NCBI Taxonomy" id="412755"/>
    <lineage>
        <taxon>unclassified sequences</taxon>
        <taxon>metagenomes</taxon>
        <taxon>ecological metagenomes</taxon>
    </lineage>
</organism>
<accession>A0A0F9PF73</accession>
<dbReference type="PANTHER" id="PTHR34183:SF8">
    <property type="entry name" value="ENDOLYTIC PEPTIDOGLYCAN TRANSGLYCOSYLASE RLPA-RELATED"/>
    <property type="match status" value="1"/>
</dbReference>
<feature type="domain" description="RlpA-like protein double-psi beta-barrel" evidence="2">
    <location>
        <begin position="151"/>
        <end position="233"/>
    </location>
</feature>
<feature type="region of interest" description="Disordered" evidence="1">
    <location>
        <begin position="34"/>
        <end position="58"/>
    </location>
</feature>
<evidence type="ECO:0000256" key="1">
    <source>
        <dbReference type="SAM" id="MobiDB-lite"/>
    </source>
</evidence>
<dbReference type="AlphaFoldDB" id="A0A0F9PF73"/>
<dbReference type="InterPro" id="IPR009009">
    <property type="entry name" value="RlpA-like_DPBB"/>
</dbReference>
<name>A0A0F9PF73_9ZZZZ</name>
<dbReference type="CDD" id="cd22268">
    <property type="entry name" value="DPBB_RlpA-like"/>
    <property type="match status" value="1"/>
</dbReference>
<feature type="compositionally biased region" description="Basic residues" evidence="1">
    <location>
        <begin position="48"/>
        <end position="58"/>
    </location>
</feature>
<dbReference type="SUPFAM" id="SSF50685">
    <property type="entry name" value="Barwin-like endoglucanases"/>
    <property type="match status" value="1"/>
</dbReference>
<proteinExistence type="predicted"/>
<dbReference type="Pfam" id="PF03330">
    <property type="entry name" value="DPBB_1"/>
    <property type="match status" value="1"/>
</dbReference>